<protein>
    <submittedName>
        <fullName evidence="5">Acyl-CoA/acyl-ACP dehydrogenase</fullName>
    </submittedName>
</protein>
<evidence type="ECO:0000256" key="3">
    <source>
        <dbReference type="ARBA" id="ARBA00023002"/>
    </source>
</evidence>
<feature type="domain" description="Acyl-CoA dehydrogenase/oxidase C-terminal" evidence="4">
    <location>
        <begin position="197"/>
        <end position="326"/>
    </location>
</feature>
<dbReference type="Proteomes" id="UP001202052">
    <property type="component" value="Unassembled WGS sequence"/>
</dbReference>
<organism evidence="5 6">
    <name type="scientific">Streptomyces lavenduligriseus</name>
    <dbReference type="NCBI Taxonomy" id="67315"/>
    <lineage>
        <taxon>Bacteria</taxon>
        <taxon>Bacillati</taxon>
        <taxon>Actinomycetota</taxon>
        <taxon>Actinomycetes</taxon>
        <taxon>Kitasatosporales</taxon>
        <taxon>Streptomycetaceae</taxon>
        <taxon>Streptomyces</taxon>
    </lineage>
</organism>
<sequence length="342" mass="36460">MHFTLGSDLVALREHALKTFRDAAPSAEHSLYDDLWAASPVPDDDSLLRAALIAEAAGASSGPFHPGERIALAWIAARHPGLRPVLESAPHVLAAVCQGTDGALEIRRGAATFAVDGTFRVLAPDTAAAGNALVLAAHRRRRFLVSVPLAGRGVQVTASRTVQPDRQLLTVTLDQVGIPEHQALSWDAERALVSLGQVLAAAELLGIMQWTLDACVDRARSREQFGRPIGAFQSVAHTCADMLCAVELSRSMVYAAAARHDGSGAPEAHTAAVTRILLRHESLPVLTEAVQLFGADGLRWSGDLHRQLRRCQVLRSLWGTPASTTDDVIEYLRGQAAAAAAE</sequence>
<comment type="caution">
    <text evidence="5">The sequence shown here is derived from an EMBL/GenBank/DDBJ whole genome shotgun (WGS) entry which is preliminary data.</text>
</comment>
<evidence type="ECO:0000259" key="4">
    <source>
        <dbReference type="Pfam" id="PF00441"/>
    </source>
</evidence>
<keyword evidence="3" id="KW-0560">Oxidoreductase</keyword>
<dbReference type="Pfam" id="PF00441">
    <property type="entry name" value="Acyl-CoA_dh_1"/>
    <property type="match status" value="1"/>
</dbReference>
<dbReference type="RefSeq" id="WP_249457150.1">
    <property type="nucleotide sequence ID" value="NZ_JAMCCK010000006.1"/>
</dbReference>
<accession>A0ABT0NMQ1</accession>
<dbReference type="PANTHER" id="PTHR43884:SF20">
    <property type="entry name" value="ACYL-COA DEHYDROGENASE FADE28"/>
    <property type="match status" value="1"/>
</dbReference>
<proteinExistence type="predicted"/>
<evidence type="ECO:0000313" key="6">
    <source>
        <dbReference type="Proteomes" id="UP001202052"/>
    </source>
</evidence>
<keyword evidence="1" id="KW-0285">Flavoprotein</keyword>
<dbReference type="InterPro" id="IPR009075">
    <property type="entry name" value="AcylCo_DH/oxidase_C"/>
</dbReference>
<dbReference type="Gene3D" id="1.20.140.10">
    <property type="entry name" value="Butyryl-CoA Dehydrogenase, subunit A, domain 3"/>
    <property type="match status" value="1"/>
</dbReference>
<evidence type="ECO:0000256" key="2">
    <source>
        <dbReference type="ARBA" id="ARBA00022827"/>
    </source>
</evidence>
<name>A0ABT0NMQ1_9ACTN</name>
<keyword evidence="6" id="KW-1185">Reference proteome</keyword>
<dbReference type="PANTHER" id="PTHR43884">
    <property type="entry name" value="ACYL-COA DEHYDROGENASE"/>
    <property type="match status" value="1"/>
</dbReference>
<dbReference type="EMBL" id="JAMCCK010000006">
    <property type="protein sequence ID" value="MCL3992631.1"/>
    <property type="molecule type" value="Genomic_DNA"/>
</dbReference>
<reference evidence="5 6" key="1">
    <citation type="submission" date="2022-05" db="EMBL/GenBank/DDBJ databases">
        <title>Genome Resource of Streptomyces lavenduligriseus GA1-1, a Strain with Broad-Spectrum Antifungal Activity against Phytopathogenic Fungi.</title>
        <authorList>
            <person name="Qi D."/>
        </authorList>
    </citation>
    <scope>NUCLEOTIDE SEQUENCE [LARGE SCALE GENOMIC DNA]</scope>
    <source>
        <strain evidence="5 6">GA1-1</strain>
    </source>
</reference>
<gene>
    <name evidence="5" type="ORF">M4438_03640</name>
</gene>
<evidence type="ECO:0000256" key="1">
    <source>
        <dbReference type="ARBA" id="ARBA00022630"/>
    </source>
</evidence>
<keyword evidence="2" id="KW-0274">FAD</keyword>
<dbReference type="InterPro" id="IPR036250">
    <property type="entry name" value="AcylCo_DH-like_C"/>
</dbReference>
<evidence type="ECO:0000313" key="5">
    <source>
        <dbReference type="EMBL" id="MCL3992631.1"/>
    </source>
</evidence>
<dbReference type="SUPFAM" id="SSF47203">
    <property type="entry name" value="Acyl-CoA dehydrogenase C-terminal domain-like"/>
    <property type="match status" value="1"/>
</dbReference>